<dbReference type="PANTHER" id="PTHR43280:SF10">
    <property type="entry name" value="REGULATORY PROTEIN POCR"/>
    <property type="match status" value="1"/>
</dbReference>
<gene>
    <name evidence="6" type="primary">rhaR_5</name>
    <name evidence="6" type="ORF">PAECIP111894_00639</name>
</gene>
<accession>A0ABN8FD05</accession>
<evidence type="ECO:0000256" key="3">
    <source>
        <dbReference type="ARBA" id="ARBA00023163"/>
    </source>
</evidence>
<dbReference type="Gene3D" id="3.30.450.20">
    <property type="entry name" value="PAS domain"/>
    <property type="match status" value="1"/>
</dbReference>
<dbReference type="InterPro" id="IPR018060">
    <property type="entry name" value="HTH_AraC"/>
</dbReference>
<dbReference type="PROSITE" id="PS01124">
    <property type="entry name" value="HTH_ARAC_FAMILY_2"/>
    <property type="match status" value="1"/>
</dbReference>
<dbReference type="Gene3D" id="1.10.10.60">
    <property type="entry name" value="Homeodomain-like"/>
    <property type="match status" value="2"/>
</dbReference>
<keyword evidence="3" id="KW-0804">Transcription</keyword>
<keyword evidence="1" id="KW-0805">Transcription regulation</keyword>
<keyword evidence="4" id="KW-0812">Transmembrane</keyword>
<dbReference type="PANTHER" id="PTHR43280">
    <property type="entry name" value="ARAC-FAMILY TRANSCRIPTIONAL REGULATOR"/>
    <property type="match status" value="1"/>
</dbReference>
<feature type="transmembrane region" description="Helical" evidence="4">
    <location>
        <begin position="308"/>
        <end position="331"/>
    </location>
</feature>
<evidence type="ECO:0000313" key="7">
    <source>
        <dbReference type="Proteomes" id="UP000838749"/>
    </source>
</evidence>
<organism evidence="6 7">
    <name type="scientific">Paenibacillus pseudetheri</name>
    <dbReference type="NCBI Taxonomy" id="2897682"/>
    <lineage>
        <taxon>Bacteria</taxon>
        <taxon>Bacillati</taxon>
        <taxon>Bacillota</taxon>
        <taxon>Bacilli</taxon>
        <taxon>Bacillales</taxon>
        <taxon>Paenibacillaceae</taxon>
        <taxon>Paenibacillus</taxon>
    </lineage>
</organism>
<keyword evidence="4" id="KW-1133">Transmembrane helix</keyword>
<dbReference type="Pfam" id="PF12833">
    <property type="entry name" value="HTH_18"/>
    <property type="match status" value="1"/>
</dbReference>
<keyword evidence="7" id="KW-1185">Reference proteome</keyword>
<dbReference type="PROSITE" id="PS00041">
    <property type="entry name" value="HTH_ARAC_FAMILY_1"/>
    <property type="match status" value="1"/>
</dbReference>
<evidence type="ECO:0000256" key="1">
    <source>
        <dbReference type="ARBA" id="ARBA00023015"/>
    </source>
</evidence>
<evidence type="ECO:0000256" key="2">
    <source>
        <dbReference type="ARBA" id="ARBA00023125"/>
    </source>
</evidence>
<reference evidence="6" key="1">
    <citation type="submission" date="2021-12" db="EMBL/GenBank/DDBJ databases">
        <authorList>
            <person name="Criscuolo A."/>
        </authorList>
    </citation>
    <scope>NUCLEOTIDE SEQUENCE</scope>
    <source>
        <strain evidence="6">CIP111894</strain>
    </source>
</reference>
<dbReference type="InterPro" id="IPR020449">
    <property type="entry name" value="Tscrpt_reg_AraC-type_HTH"/>
</dbReference>
<keyword evidence="2" id="KW-0238">DNA-binding</keyword>
<evidence type="ECO:0000256" key="4">
    <source>
        <dbReference type="SAM" id="Phobius"/>
    </source>
</evidence>
<comment type="caution">
    <text evidence="6">The sequence shown here is derived from an EMBL/GenBank/DDBJ whole genome shotgun (WGS) entry which is preliminary data.</text>
</comment>
<dbReference type="InterPro" id="IPR018062">
    <property type="entry name" value="HTH_AraC-typ_CS"/>
</dbReference>
<sequence length="775" mass="89356">MIKHWSKEHKKVYSRILLGSIGCVVITLLITSTILYMNFTSIALKQVYRSDSNSLNQIKTQLSTMTETVTSLSSQIYYDSAVSKLLYYADLNIYDVIFAQQQLDNYRASLPFIESIYVYNAKSNQFYISSNNSRSGIQPKSELDDDGILDLFMKFKEHRPFQPIPRTYNIGSVQTTPVSSYTYLCYSVIDDNKDLNTAVVVNISASWLGLRMDQSGKEISENNTFIINQDGILYSSSDKQEMLTDISDKTYIQKIIQDTSESTYFVDTVEGVKSLITFTTPDSLGWKYVRITPYSNITQEINEMRYRILFISIGILLLGLLISLTLSHSVYRPIDKVIRKFKTLETERRNHQHILKQDFLRNTILGRETNNAEVLQQKLHYFNSELMVNNKSLIVLIRIDQFPAVLEKYKEDIKLLKYAIMNICTEISSPIFQVEAIDMGDDSLLLLLNFHDPLYITERDSLIEMAELMQLSITKHLKLSITITFSPVKESVEQCILVYKQVLEASYHRLFKGYGSILFSVDIMNLKTKEYMFPVHKEKQFIESLMSGNAEKARSIYIDIVGEISEYSFTVVQLVVSHLALTVNNVLRTLKKNNAILTLPEFDTTFLLPNHVETMEEINTPYFKIFEEISEKLEEKRSTKQEDLIRKVHQIIERDYSNSNLCINSIADELSMSPIYLSRLYKQLTTKALPDIISEIRLNKAKELLKTSECTIVDIAEKTGFTSSSYFYRLFKNSTGITPSDYRKKETLYNFVQQAKKNDTMYDGQNVVKEGALNE</sequence>
<dbReference type="Proteomes" id="UP000838749">
    <property type="component" value="Unassembled WGS sequence"/>
</dbReference>
<feature type="domain" description="HTH araC/xylS-type" evidence="5">
    <location>
        <begin position="646"/>
        <end position="745"/>
    </location>
</feature>
<dbReference type="InterPro" id="IPR009057">
    <property type="entry name" value="Homeodomain-like_sf"/>
</dbReference>
<feature type="transmembrane region" description="Helical" evidence="4">
    <location>
        <begin position="12"/>
        <end position="37"/>
    </location>
</feature>
<dbReference type="SUPFAM" id="SSF46689">
    <property type="entry name" value="Homeodomain-like"/>
    <property type="match status" value="1"/>
</dbReference>
<dbReference type="PRINTS" id="PR00032">
    <property type="entry name" value="HTHARAC"/>
</dbReference>
<proteinExistence type="predicted"/>
<dbReference type="EMBL" id="CAKMAB010000003">
    <property type="protein sequence ID" value="CAH1054494.1"/>
    <property type="molecule type" value="Genomic_DNA"/>
</dbReference>
<dbReference type="SMART" id="SM00342">
    <property type="entry name" value="HTH_ARAC"/>
    <property type="match status" value="1"/>
</dbReference>
<protein>
    <submittedName>
        <fullName evidence="6">HTH-type transcriptional activator RhaR</fullName>
    </submittedName>
</protein>
<evidence type="ECO:0000313" key="6">
    <source>
        <dbReference type="EMBL" id="CAH1054494.1"/>
    </source>
</evidence>
<name>A0ABN8FD05_9BACL</name>
<keyword evidence="4" id="KW-0472">Membrane</keyword>
<dbReference type="RefSeq" id="WP_234531200.1">
    <property type="nucleotide sequence ID" value="NZ_CAKMAB010000003.1"/>
</dbReference>
<evidence type="ECO:0000259" key="5">
    <source>
        <dbReference type="PROSITE" id="PS01124"/>
    </source>
</evidence>